<accession>A0A915IAK1</accession>
<keyword evidence="2" id="KW-1185">Reference proteome</keyword>
<name>A0A915IAK1_ROMCU</name>
<reference evidence="3" key="1">
    <citation type="submission" date="2022-11" db="UniProtKB">
        <authorList>
            <consortium name="WormBaseParasite"/>
        </authorList>
    </citation>
    <scope>IDENTIFICATION</scope>
</reference>
<protein>
    <submittedName>
        <fullName evidence="3">Uncharacterized protein</fullName>
    </submittedName>
</protein>
<sequence length="459" mass="52688">TRTNDLLEKLQFTIYGNDTNIKKQENRFTTALNNTKHVDRPISNHIPKRLETKRPLTRTAPMSAKLKSDVISTNSKRAVPAKKVADTIKVAIESNAAGRKKVLDENNLCTENIENLTPVSDEMNDLKREVSNLKEIVASLMINSNEKAVDSQDPKSLSSQSKNEVVCPRCHFCFDVSSSGLDKKTSSVHFSSQSDNPRKNLSDEALTNGNGGMSIIESQFRMTVFDRKSRDNVQNDQRQCDDDDFLREMIGVAEVWGRDRKVNKENEDCYEQFRIMRRVSNTNKEFSSRRTQSQLESLLTAAHQNPNLKKKLESLAMHYLPDSQLTRVANTRLESNRVIKSPVFSDCCEQKMLDYPKKSRSIRSNAIKNRPFHPEYKESEQNDEEFFSLCSQKYLQRHGLLPKSSLSSSDDCADDDCFDRNRRRPHNALTERNECEYGNADKFIEIDDDEDDFLTIPRH</sequence>
<evidence type="ECO:0000313" key="2">
    <source>
        <dbReference type="Proteomes" id="UP000887565"/>
    </source>
</evidence>
<feature type="region of interest" description="Disordered" evidence="1">
    <location>
        <begin position="183"/>
        <end position="212"/>
    </location>
</feature>
<dbReference type="WBParaSite" id="nRc.2.0.1.t10803-RA">
    <property type="protein sequence ID" value="nRc.2.0.1.t10803-RA"/>
    <property type="gene ID" value="nRc.2.0.1.g10803"/>
</dbReference>
<dbReference type="Proteomes" id="UP000887565">
    <property type="component" value="Unplaced"/>
</dbReference>
<evidence type="ECO:0000313" key="3">
    <source>
        <dbReference type="WBParaSite" id="nRc.2.0.1.t10803-RA"/>
    </source>
</evidence>
<evidence type="ECO:0000256" key="1">
    <source>
        <dbReference type="SAM" id="MobiDB-lite"/>
    </source>
</evidence>
<organism evidence="2 3">
    <name type="scientific">Romanomermis culicivorax</name>
    <name type="common">Nematode worm</name>
    <dbReference type="NCBI Taxonomy" id="13658"/>
    <lineage>
        <taxon>Eukaryota</taxon>
        <taxon>Metazoa</taxon>
        <taxon>Ecdysozoa</taxon>
        <taxon>Nematoda</taxon>
        <taxon>Enoplea</taxon>
        <taxon>Dorylaimia</taxon>
        <taxon>Mermithida</taxon>
        <taxon>Mermithoidea</taxon>
        <taxon>Mermithidae</taxon>
        <taxon>Romanomermis</taxon>
    </lineage>
</organism>
<dbReference type="AlphaFoldDB" id="A0A915IAK1"/>
<proteinExistence type="predicted"/>